<keyword evidence="1" id="KW-0863">Zinc-finger</keyword>
<keyword evidence="1" id="KW-0862">Zinc</keyword>
<dbReference type="GO" id="GO:0003676">
    <property type="term" value="F:nucleic acid binding"/>
    <property type="evidence" value="ECO:0007669"/>
    <property type="project" value="InterPro"/>
</dbReference>
<proteinExistence type="predicted"/>
<dbReference type="Proteomes" id="UP000887577">
    <property type="component" value="Unplaced"/>
</dbReference>
<protein>
    <submittedName>
        <fullName evidence="5">CCHC-type domain-containing protein</fullName>
    </submittedName>
</protein>
<evidence type="ECO:0000313" key="5">
    <source>
        <dbReference type="WBParaSite" id="PSU_v2.g19645.t1"/>
    </source>
</evidence>
<dbReference type="GO" id="GO:0008270">
    <property type="term" value="F:zinc ion binding"/>
    <property type="evidence" value="ECO:0007669"/>
    <property type="project" value="UniProtKB-KW"/>
</dbReference>
<evidence type="ECO:0000259" key="3">
    <source>
        <dbReference type="PROSITE" id="PS50158"/>
    </source>
</evidence>
<dbReference type="InterPro" id="IPR001878">
    <property type="entry name" value="Znf_CCHC"/>
</dbReference>
<dbReference type="Pfam" id="PF03564">
    <property type="entry name" value="DUF1759"/>
    <property type="match status" value="1"/>
</dbReference>
<feature type="region of interest" description="Disordered" evidence="2">
    <location>
        <begin position="435"/>
        <end position="512"/>
    </location>
</feature>
<feature type="compositionally biased region" description="Basic residues" evidence="2">
    <location>
        <begin position="435"/>
        <end position="450"/>
    </location>
</feature>
<feature type="region of interest" description="Disordered" evidence="2">
    <location>
        <begin position="119"/>
        <end position="150"/>
    </location>
</feature>
<dbReference type="PANTHER" id="PTHR47331">
    <property type="entry name" value="PHD-TYPE DOMAIN-CONTAINING PROTEIN"/>
    <property type="match status" value="1"/>
</dbReference>
<dbReference type="InterPro" id="IPR005312">
    <property type="entry name" value="DUF1759"/>
</dbReference>
<dbReference type="PROSITE" id="PS50158">
    <property type="entry name" value="ZF_CCHC"/>
    <property type="match status" value="1"/>
</dbReference>
<evidence type="ECO:0000313" key="4">
    <source>
        <dbReference type="Proteomes" id="UP000887577"/>
    </source>
</evidence>
<feature type="compositionally biased region" description="Acidic residues" evidence="2">
    <location>
        <begin position="124"/>
        <end position="134"/>
    </location>
</feature>
<feature type="domain" description="CCHC-type" evidence="3">
    <location>
        <begin position="403"/>
        <end position="416"/>
    </location>
</feature>
<evidence type="ECO:0000256" key="2">
    <source>
        <dbReference type="SAM" id="MobiDB-lite"/>
    </source>
</evidence>
<dbReference type="WBParaSite" id="PSU_v2.g19645.t1">
    <property type="protein sequence ID" value="PSU_v2.g19645.t1"/>
    <property type="gene ID" value="PSU_v2.g19645"/>
</dbReference>
<dbReference type="PANTHER" id="PTHR47331:SF5">
    <property type="entry name" value="RIBONUCLEASE H"/>
    <property type="match status" value="1"/>
</dbReference>
<accession>A0A914YJZ5</accession>
<name>A0A914YJZ5_9BILA</name>
<organism evidence="4 5">
    <name type="scientific">Panagrolaimus superbus</name>
    <dbReference type="NCBI Taxonomy" id="310955"/>
    <lineage>
        <taxon>Eukaryota</taxon>
        <taxon>Metazoa</taxon>
        <taxon>Ecdysozoa</taxon>
        <taxon>Nematoda</taxon>
        <taxon>Chromadorea</taxon>
        <taxon>Rhabditida</taxon>
        <taxon>Tylenchina</taxon>
        <taxon>Panagrolaimomorpha</taxon>
        <taxon>Panagrolaimoidea</taxon>
        <taxon>Panagrolaimidae</taxon>
        <taxon>Panagrolaimus</taxon>
    </lineage>
</organism>
<keyword evidence="4" id="KW-1185">Reference proteome</keyword>
<feature type="compositionally biased region" description="Polar residues" evidence="2">
    <location>
        <begin position="458"/>
        <end position="467"/>
    </location>
</feature>
<keyword evidence="1" id="KW-0479">Metal-binding</keyword>
<feature type="compositionally biased region" description="Polar residues" evidence="2">
    <location>
        <begin position="477"/>
        <end position="512"/>
    </location>
</feature>
<sequence length="567" mass="64121">MSGPIRRKLAPMVARLKRYINDAETDIPATDAMPTDEDAIIDLSRAMKEHMRKIGNCSHQVNEETNKWTTLISCLSSQERATEEAEWNKFDDNGKLSETIDKARETLENLQSLEIELRDTTSDLSDDEKPDDDIPGDKVDNGTKTDGTTAISTNKIRQDIIKLPNIDIKHYSGDPLEFAAFDEAFDAIIDSQPLAPIVKLNYLITYLDGSAKQAVDGYRIIGSNYPIIRAALAKRLGNVDTIKASLHAELDNLAPAIEGKVESLRNVIESINRIIRQMEAHGEVVDHPHIYTAIMKKVPKSVLKMLLQEKSRSTVWDFQKIEDELQRIVSLQEDVDRAYAESHPLHPTSNASNSLAPRATVMNVVRTPTTPCLLCNHFHWTQDCSTYTSGEARQQRIRELNACFKCLRTGHSSRQCNKKVVCHYCKHNHHTATCRLKSGGHQRNPRTKQYQHRDTHYPQHNRSNSWSGPAPQRSYERSSQPRPNQYVNRQHTQNRAPTPCNNRQTDQNRPSTTRQVNFAVPDHHVPATGANLTPLGPPRSEERAAFSVNTEKTQTTLLTLHIDSFNP</sequence>
<dbReference type="AlphaFoldDB" id="A0A914YJZ5"/>
<reference evidence="5" key="1">
    <citation type="submission" date="2022-11" db="UniProtKB">
        <authorList>
            <consortium name="WormBaseParasite"/>
        </authorList>
    </citation>
    <scope>IDENTIFICATION</scope>
</reference>
<evidence type="ECO:0000256" key="1">
    <source>
        <dbReference type="PROSITE-ProRule" id="PRU00047"/>
    </source>
</evidence>